<comment type="subcellular location">
    <subcellularLocation>
        <location evidence="1">Membrane</location>
        <topology evidence="1">Multi-pass membrane protein</topology>
    </subcellularLocation>
</comment>
<dbReference type="GO" id="GO:0016020">
    <property type="term" value="C:membrane"/>
    <property type="evidence" value="ECO:0007669"/>
    <property type="project" value="UniProtKB-SubCell"/>
</dbReference>
<sequence>MIKVWITILRPFNVLITGTAVFIGALLTGSITPLSKIILAMVSAAFICAGGNVENDYFDVEIDRINKPYRPIPSGRIKRKHALLFSIILTIIGLAIAIFITSKALLLAICAVILLLAYNA</sequence>
<dbReference type="GO" id="GO:0016765">
    <property type="term" value="F:transferase activity, transferring alkyl or aryl (other than methyl) groups"/>
    <property type="evidence" value="ECO:0007669"/>
    <property type="project" value="InterPro"/>
</dbReference>
<organism evidence="6">
    <name type="scientific">marine sediment metagenome</name>
    <dbReference type="NCBI Taxonomy" id="412755"/>
    <lineage>
        <taxon>unclassified sequences</taxon>
        <taxon>metagenomes</taxon>
        <taxon>ecological metagenomes</taxon>
    </lineage>
</organism>
<feature type="transmembrane region" description="Helical" evidence="5">
    <location>
        <begin position="12"/>
        <end position="31"/>
    </location>
</feature>
<feature type="non-terminal residue" evidence="6">
    <location>
        <position position="120"/>
    </location>
</feature>
<feature type="transmembrane region" description="Helical" evidence="5">
    <location>
        <begin position="83"/>
        <end position="116"/>
    </location>
</feature>
<reference evidence="6" key="1">
    <citation type="journal article" date="2014" name="Front. Microbiol.">
        <title>High frequency of phylogenetically diverse reductive dehalogenase-homologous genes in deep subseafloor sedimentary metagenomes.</title>
        <authorList>
            <person name="Kawai M."/>
            <person name="Futagami T."/>
            <person name="Toyoda A."/>
            <person name="Takaki Y."/>
            <person name="Nishi S."/>
            <person name="Hori S."/>
            <person name="Arai W."/>
            <person name="Tsubouchi T."/>
            <person name="Morono Y."/>
            <person name="Uchiyama I."/>
            <person name="Ito T."/>
            <person name="Fujiyama A."/>
            <person name="Inagaki F."/>
            <person name="Takami H."/>
        </authorList>
    </citation>
    <scope>NUCLEOTIDE SEQUENCE</scope>
    <source>
        <strain evidence="6">Expedition CK06-06</strain>
    </source>
</reference>
<dbReference type="AlphaFoldDB" id="X1H4M6"/>
<dbReference type="Pfam" id="PF01040">
    <property type="entry name" value="UbiA"/>
    <property type="match status" value="1"/>
</dbReference>
<name>X1H4M6_9ZZZZ</name>
<keyword evidence="4 5" id="KW-0472">Membrane</keyword>
<gene>
    <name evidence="6" type="ORF">S03H2_31914</name>
</gene>
<dbReference type="InterPro" id="IPR044878">
    <property type="entry name" value="UbiA_sf"/>
</dbReference>
<dbReference type="Gene3D" id="1.10.357.140">
    <property type="entry name" value="UbiA prenyltransferase"/>
    <property type="match status" value="1"/>
</dbReference>
<protein>
    <submittedName>
        <fullName evidence="6">Uncharacterized protein</fullName>
    </submittedName>
</protein>
<evidence type="ECO:0000256" key="2">
    <source>
        <dbReference type="ARBA" id="ARBA00022692"/>
    </source>
</evidence>
<dbReference type="InterPro" id="IPR000537">
    <property type="entry name" value="UbiA_prenyltransferase"/>
</dbReference>
<dbReference type="PANTHER" id="PTHR42723:SF1">
    <property type="entry name" value="CHLOROPHYLL SYNTHASE, CHLOROPLASTIC"/>
    <property type="match status" value="1"/>
</dbReference>
<evidence type="ECO:0000256" key="1">
    <source>
        <dbReference type="ARBA" id="ARBA00004141"/>
    </source>
</evidence>
<dbReference type="PANTHER" id="PTHR42723">
    <property type="entry name" value="CHLOROPHYLL SYNTHASE"/>
    <property type="match status" value="1"/>
</dbReference>
<evidence type="ECO:0000313" key="6">
    <source>
        <dbReference type="EMBL" id="GAH52020.1"/>
    </source>
</evidence>
<proteinExistence type="predicted"/>
<evidence type="ECO:0000256" key="5">
    <source>
        <dbReference type="SAM" id="Phobius"/>
    </source>
</evidence>
<accession>X1H4M6</accession>
<keyword evidence="3 5" id="KW-1133">Transmembrane helix</keyword>
<evidence type="ECO:0000256" key="3">
    <source>
        <dbReference type="ARBA" id="ARBA00022989"/>
    </source>
</evidence>
<evidence type="ECO:0000256" key="4">
    <source>
        <dbReference type="ARBA" id="ARBA00023136"/>
    </source>
</evidence>
<keyword evidence="2 5" id="KW-0812">Transmembrane</keyword>
<dbReference type="EMBL" id="BARU01019381">
    <property type="protein sequence ID" value="GAH52020.1"/>
    <property type="molecule type" value="Genomic_DNA"/>
</dbReference>
<dbReference type="InterPro" id="IPR050475">
    <property type="entry name" value="Prenyltransferase_related"/>
</dbReference>
<comment type="caution">
    <text evidence="6">The sequence shown here is derived from an EMBL/GenBank/DDBJ whole genome shotgun (WGS) entry which is preliminary data.</text>
</comment>